<dbReference type="AlphaFoldDB" id="A0A2W4W0A0"/>
<gene>
    <name evidence="1" type="ORF">DCF17_16630</name>
</gene>
<reference evidence="1 2" key="2">
    <citation type="submission" date="2018-06" db="EMBL/GenBank/DDBJ databases">
        <title>Metagenomic assembly of (sub)arctic Cyanobacteria and their associated microbiome from non-axenic cultures.</title>
        <authorList>
            <person name="Baurain D."/>
        </authorList>
    </citation>
    <scope>NUCLEOTIDE SEQUENCE [LARGE SCALE GENOMIC DNA]</scope>
    <source>
        <strain evidence="1">ULC041bin1</strain>
    </source>
</reference>
<dbReference type="EMBL" id="QBMN01000132">
    <property type="protein sequence ID" value="PZO36917.1"/>
    <property type="molecule type" value="Genomic_DNA"/>
</dbReference>
<protein>
    <submittedName>
        <fullName evidence="1">Uncharacterized protein</fullName>
    </submittedName>
</protein>
<name>A0A2W4W0A0_9CYAN</name>
<accession>A0A2W4W0A0</accession>
<reference evidence="2" key="1">
    <citation type="submission" date="2018-04" db="EMBL/GenBank/DDBJ databases">
        <authorList>
            <person name="Cornet L."/>
        </authorList>
    </citation>
    <scope>NUCLEOTIDE SEQUENCE [LARGE SCALE GENOMIC DNA]</scope>
</reference>
<evidence type="ECO:0000313" key="2">
    <source>
        <dbReference type="Proteomes" id="UP000249081"/>
    </source>
</evidence>
<proteinExistence type="predicted"/>
<sequence length="190" mass="20756">MTQGSDKARRAPVVIGSLSIDGFQMPDGSYRMSITGAAEAIGTSQQNATNFLRSNALKALQASGYTPQTSEQIEVESEGQVRGQTRITAVPLDITFAFWLYQCSRGNRQAYNLVAALGLETLERRFDAAFGVERSESDRDALLAQRLQADLSALGEAYAEPDALREQVAQLEQQLRDAGLEPWQLPQSEG</sequence>
<comment type="caution">
    <text evidence="1">The sequence shown here is derived from an EMBL/GenBank/DDBJ whole genome shotgun (WGS) entry which is preliminary data.</text>
</comment>
<organism evidence="1 2">
    <name type="scientific">Shackletoniella antarctica</name>
    <dbReference type="NCBI Taxonomy" id="268115"/>
    <lineage>
        <taxon>Bacteria</taxon>
        <taxon>Bacillati</taxon>
        <taxon>Cyanobacteriota</taxon>
        <taxon>Cyanophyceae</taxon>
        <taxon>Oculatellales</taxon>
        <taxon>Oculatellaceae</taxon>
        <taxon>Shackletoniella</taxon>
    </lineage>
</organism>
<evidence type="ECO:0000313" key="1">
    <source>
        <dbReference type="EMBL" id="PZO36917.1"/>
    </source>
</evidence>
<dbReference type="Proteomes" id="UP000249081">
    <property type="component" value="Unassembled WGS sequence"/>
</dbReference>